<dbReference type="EMBL" id="JAWLUP010000043">
    <property type="protein sequence ID" value="MDV7266258.1"/>
    <property type="molecule type" value="Genomic_DNA"/>
</dbReference>
<accession>A0AAE5A7M1</accession>
<protein>
    <submittedName>
        <fullName evidence="2">Uncharacterized protein</fullName>
    </submittedName>
</protein>
<proteinExistence type="predicted"/>
<dbReference type="Proteomes" id="UP001185863">
    <property type="component" value="Unassembled WGS sequence"/>
</dbReference>
<dbReference type="AlphaFoldDB" id="A0AAE5A7M1"/>
<gene>
    <name evidence="2" type="ORF">R4315_17155</name>
</gene>
<evidence type="ECO:0000256" key="1">
    <source>
        <dbReference type="SAM" id="MobiDB-lite"/>
    </source>
</evidence>
<name>A0AAE5A7M1_9NOCA</name>
<comment type="caution">
    <text evidence="2">The sequence shown here is derived from an EMBL/GenBank/DDBJ whole genome shotgun (WGS) entry which is preliminary data.</text>
</comment>
<organism evidence="2 3">
    <name type="scientific">Rhodococcus oxybenzonivorans</name>
    <dbReference type="NCBI Taxonomy" id="1990687"/>
    <lineage>
        <taxon>Bacteria</taxon>
        <taxon>Bacillati</taxon>
        <taxon>Actinomycetota</taxon>
        <taxon>Actinomycetes</taxon>
        <taxon>Mycobacteriales</taxon>
        <taxon>Nocardiaceae</taxon>
        <taxon>Rhodococcus</taxon>
    </lineage>
</organism>
<reference evidence="2" key="1">
    <citation type="submission" date="2023-10" db="EMBL/GenBank/DDBJ databases">
        <title>Development of a sustainable strategy for remediation of hydrocarbon-contaminated territories based on the waste exchange concept.</title>
        <authorList>
            <person name="Krivoruchko A."/>
        </authorList>
    </citation>
    <scope>NUCLEOTIDE SEQUENCE</scope>
    <source>
        <strain evidence="2">IEGM 68</strain>
    </source>
</reference>
<feature type="region of interest" description="Disordered" evidence="1">
    <location>
        <begin position="389"/>
        <end position="412"/>
    </location>
</feature>
<evidence type="ECO:0000313" key="2">
    <source>
        <dbReference type="EMBL" id="MDV7266258.1"/>
    </source>
</evidence>
<evidence type="ECO:0000313" key="3">
    <source>
        <dbReference type="Proteomes" id="UP001185863"/>
    </source>
</evidence>
<dbReference type="RefSeq" id="WP_317743775.1">
    <property type="nucleotide sequence ID" value="NZ_JAWLUP010000043.1"/>
</dbReference>
<sequence length="412" mass="45017">MTMPELFYANPGQIAGLAKSFDEIGADSRRIADFVGKNGPPSADFSGAIISSLLTPFGVLSDATTTRMADIAQQNVDTGVELNKAAWMYHDQETKNYDALNAHTRYVGDGTVEFGSYAEMPGITEAYGSPVSYPKPEEVKLDDPVANKEDVGAIVTEAAGWLGDVNESIKNVTRIAGKEWNPLEYVLAPISGNWSELKRIGETYKIAGNAFEASARNMDDGLNRVGEYWDGKAAVAFDDYARLQSTAMKWEGPVGRILALALEMVADKIRDAVRTAVEKLAELLEAEVSLDGVLDKLKFLVKKVPVIGTSAQVASIAHTIYKVADLVMTLVREIEELTNRLKEYLEFLSDPALKAKETLDEKLSPITSRVDDATRRTAIAKDMVEVGQADKTLNRPKRGYEVGQGTQPWEDA</sequence>